<evidence type="ECO:0000256" key="2">
    <source>
        <dbReference type="ARBA" id="ARBA00022989"/>
    </source>
</evidence>
<dbReference type="AlphaFoldDB" id="A0A3P9LCN1"/>
<organism evidence="9 10">
    <name type="scientific">Oryzias latipes</name>
    <name type="common">Japanese rice fish</name>
    <name type="synonym">Japanese killifish</name>
    <dbReference type="NCBI Taxonomy" id="8090"/>
    <lineage>
        <taxon>Eukaryota</taxon>
        <taxon>Metazoa</taxon>
        <taxon>Chordata</taxon>
        <taxon>Craniata</taxon>
        <taxon>Vertebrata</taxon>
        <taxon>Euteleostomi</taxon>
        <taxon>Actinopterygii</taxon>
        <taxon>Neopterygii</taxon>
        <taxon>Teleostei</taxon>
        <taxon>Neoteleostei</taxon>
        <taxon>Acanthomorphata</taxon>
        <taxon>Ovalentaria</taxon>
        <taxon>Atherinomorphae</taxon>
        <taxon>Beloniformes</taxon>
        <taxon>Adrianichthyidae</taxon>
        <taxon>Oryziinae</taxon>
        <taxon>Oryzias</taxon>
    </lineage>
</organism>
<keyword evidence="2 7" id="KW-1133">Transmembrane helix</keyword>
<accession>A0A3P9LCN1</accession>
<sequence>MDFSQLHTYTPPQCAPENTGYTYSLSSSYSTAALEFEKEHQIAPVYESPRMSRRSLRLQSGATHYGNEGLADHCHNQNSSYNSTSKEMRTLRSRKQQQQSLSSSMSLSLSQVATPRQTLSFSAVSTPIDGSSSRVQESSTEFEASQLTSVYSRSHTRKQTVSTISTTTTVDLCRGQSSAQKSNVNGKASASKSHMALSNGYICNNCSLHAQKTDACMSKSSCQAQEVSTEALSSTSSPFTSVYTRDRSRKNKTGVLMSVSNTCMHYSKQALTPVVSLVTLLLSSVVQLGSKAGSLSGKGILTAFLDSVRRASSSSLSKMWIFRSNILRRMMGSSEKRYEESAHSSFSGSINVNDQATEDVSHLNLNGSQCNDGTGKHYSAANTVLLTEHSRSKGVVGALWSVLLFTGYCLLLPGYFVVKASSALASGFYSGAKNLLSCLWLLMTTPVKASKGLLWFLGKGWYQLVSLMSLLNIFFLTQCVPRLWKLLWLLLPFLLLLVLWLWGPSTATLFAYLPAINLTEWNLPSAFSFSNFKKIPASVPVTEPPMKQAPVAPVSQATPVLPPSTTLNVDLKRLEDVERQLALLWERVKQEDEQQDQRHQDIFSLYSKLKEQLHMQTNRESLGVWVSSLLEERLSTLREKLEQENTQRTQNEEQQEQRQESQAARLAELELLLKALSGKTEEMQQKQRQYEHWKEEKEKKVVTPAAAAETPVSAGVQQEDHDALLVEVQRLEAELVKIRQELQTVVGCKGKCGQLDTLQETISAQVSSQVRRELQALFFGAGGSEDQQGEVPESLISWLSQRYVSTPDLQAALASLELSILKNVSQQLELSRAQTLTEAESQTQNMVQTITGTVQHTSSSEGLTEEQVKLIVQNALKLFSQDRTGQVDYALESGGGSILSTRCSETYETKTALMSLFGLPLWYFSQSPRVVIQPDVYPGNCWAFKGSQGYLVIRLSLRILPTSFCLEHIPKSLSPTGNITSAPRNFTVFGLDDEYQDKGKLLGHYTYEENGEALQIFPVKEENDKTFQIIEVRVLSNWGHPEYTCLYRFRVHGEPRPDQGDSGVFVRGTQRLWILEGMCPE</sequence>
<keyword evidence="1 7" id="KW-0812">Transmembrane</keyword>
<evidence type="ECO:0000259" key="8">
    <source>
        <dbReference type="PROSITE" id="PS51469"/>
    </source>
</evidence>
<dbReference type="PANTHER" id="PTHR12911">
    <property type="entry name" value="SAD1/UNC-84-LIKE PROTEIN-RELATED"/>
    <property type="match status" value="1"/>
</dbReference>
<evidence type="ECO:0000313" key="9">
    <source>
        <dbReference type="Ensembl" id="ENSORLP00020018347.1"/>
    </source>
</evidence>
<reference key="1">
    <citation type="journal article" date="2007" name="Nature">
        <title>The medaka draft genome and insights into vertebrate genome evolution.</title>
        <authorList>
            <person name="Kasahara M."/>
            <person name="Naruse K."/>
            <person name="Sasaki S."/>
            <person name="Nakatani Y."/>
            <person name="Qu W."/>
            <person name="Ahsan B."/>
            <person name="Yamada T."/>
            <person name="Nagayasu Y."/>
            <person name="Doi K."/>
            <person name="Kasai Y."/>
            <person name="Jindo T."/>
            <person name="Kobayashi D."/>
            <person name="Shimada A."/>
            <person name="Toyoda A."/>
            <person name="Kuroki Y."/>
            <person name="Fujiyama A."/>
            <person name="Sasaki T."/>
            <person name="Shimizu A."/>
            <person name="Asakawa S."/>
            <person name="Shimizu N."/>
            <person name="Hashimoto S."/>
            <person name="Yang J."/>
            <person name="Lee Y."/>
            <person name="Matsushima K."/>
            <person name="Sugano S."/>
            <person name="Sakaizumi M."/>
            <person name="Narita T."/>
            <person name="Ohishi K."/>
            <person name="Haga S."/>
            <person name="Ohta F."/>
            <person name="Nomoto H."/>
            <person name="Nogata K."/>
            <person name="Morishita T."/>
            <person name="Endo T."/>
            <person name="Shin-I T."/>
            <person name="Takeda H."/>
            <person name="Morishita S."/>
            <person name="Kohara Y."/>
        </authorList>
    </citation>
    <scope>NUCLEOTIDE SEQUENCE [LARGE SCALE GENOMIC DNA]</scope>
    <source>
        <strain>Hd-rR</strain>
    </source>
</reference>
<feature type="region of interest" description="Disordered" evidence="6">
    <location>
        <begin position="67"/>
        <end position="108"/>
    </location>
</feature>
<evidence type="ECO:0000256" key="1">
    <source>
        <dbReference type="ARBA" id="ARBA00022692"/>
    </source>
</evidence>
<feature type="transmembrane region" description="Helical" evidence="7">
    <location>
        <begin position="395"/>
        <end position="418"/>
    </location>
</feature>
<evidence type="ECO:0000256" key="4">
    <source>
        <dbReference type="ARBA" id="ARBA00023136"/>
    </source>
</evidence>
<dbReference type="Pfam" id="PF07738">
    <property type="entry name" value="Sad1_UNC"/>
    <property type="match status" value="1"/>
</dbReference>
<feature type="compositionally biased region" description="Polar residues" evidence="6">
    <location>
        <begin position="76"/>
        <end position="85"/>
    </location>
</feature>
<proteinExistence type="predicted"/>
<dbReference type="Ensembl" id="ENSORLT00020027159.1">
    <property type="protein sequence ID" value="ENSORLP00020018347.1"/>
    <property type="gene ID" value="ENSORLG00020019407.1"/>
</dbReference>
<feature type="domain" description="SUN" evidence="8">
    <location>
        <begin position="895"/>
        <end position="1056"/>
    </location>
</feature>
<comment type="subcellular location">
    <subcellularLocation>
        <location evidence="5">Nucleus inner membrane</location>
        <topology evidence="5">Single-pass type II membrane protein</topology>
    </subcellularLocation>
</comment>
<feature type="region of interest" description="Disordered" evidence="6">
    <location>
        <begin position="642"/>
        <end position="661"/>
    </location>
</feature>
<dbReference type="PANTHER" id="PTHR12911:SF23">
    <property type="entry name" value="SUN DOMAIN-CONTAINING PROTEIN 1"/>
    <property type="match status" value="1"/>
</dbReference>
<dbReference type="GO" id="GO:0005637">
    <property type="term" value="C:nuclear inner membrane"/>
    <property type="evidence" value="ECO:0007669"/>
    <property type="project" value="UniProtKB-SubCell"/>
</dbReference>
<evidence type="ECO:0000256" key="7">
    <source>
        <dbReference type="SAM" id="Phobius"/>
    </source>
</evidence>
<keyword evidence="4 7" id="KW-0472">Membrane</keyword>
<reference evidence="9 10" key="2">
    <citation type="submission" date="2017-04" db="EMBL/GenBank/DDBJ databases">
        <title>CpG methylation of centromeres and impact of large insertions on vertebrate speciation.</title>
        <authorList>
            <person name="Ichikawa K."/>
            <person name="Yoshimura J."/>
            <person name="Morishita S."/>
        </authorList>
    </citation>
    <scope>NUCLEOTIDE SEQUENCE</scope>
    <source>
        <strain evidence="9 10">HNI</strain>
    </source>
</reference>
<name>A0A3P9LCN1_ORYLA</name>
<evidence type="ECO:0000256" key="3">
    <source>
        <dbReference type="ARBA" id="ARBA00023054"/>
    </source>
</evidence>
<reference evidence="9" key="4">
    <citation type="submission" date="2025-09" db="UniProtKB">
        <authorList>
            <consortium name="Ensembl"/>
        </authorList>
    </citation>
    <scope>IDENTIFICATION</scope>
    <source>
        <strain evidence="9">HNI</strain>
    </source>
</reference>
<dbReference type="InterPro" id="IPR045119">
    <property type="entry name" value="SUN1-5"/>
</dbReference>
<dbReference type="Proteomes" id="UP000265180">
    <property type="component" value="Chromosome 8"/>
</dbReference>
<dbReference type="Gene3D" id="2.60.120.260">
    <property type="entry name" value="Galactose-binding domain-like"/>
    <property type="match status" value="1"/>
</dbReference>
<feature type="transmembrane region" description="Helical" evidence="7">
    <location>
        <begin position="486"/>
        <end position="503"/>
    </location>
</feature>
<evidence type="ECO:0000313" key="10">
    <source>
        <dbReference type="Proteomes" id="UP000265180"/>
    </source>
</evidence>
<dbReference type="InterPro" id="IPR012919">
    <property type="entry name" value="SUN_dom"/>
</dbReference>
<feature type="compositionally biased region" description="Low complexity" evidence="6">
    <location>
        <begin position="96"/>
        <end position="108"/>
    </location>
</feature>
<protein>
    <submittedName>
        <fullName evidence="9">Sad1 and UNC84 domain containing 1</fullName>
    </submittedName>
</protein>
<feature type="transmembrane region" description="Helical" evidence="7">
    <location>
        <begin position="460"/>
        <end position="479"/>
    </location>
</feature>
<dbReference type="FunFam" id="2.60.120.260:FF:000009">
    <property type="entry name" value="SUN domain-containing protein 1 isoform X1"/>
    <property type="match status" value="1"/>
</dbReference>
<keyword evidence="3" id="KW-0175">Coiled coil</keyword>
<dbReference type="PROSITE" id="PS51469">
    <property type="entry name" value="SUN"/>
    <property type="match status" value="1"/>
</dbReference>
<reference evidence="9" key="3">
    <citation type="submission" date="2025-08" db="UniProtKB">
        <authorList>
            <consortium name="Ensembl"/>
        </authorList>
    </citation>
    <scope>IDENTIFICATION</scope>
    <source>
        <strain evidence="9">HNI</strain>
    </source>
</reference>
<evidence type="ECO:0000256" key="5">
    <source>
        <dbReference type="ARBA" id="ARBA00037816"/>
    </source>
</evidence>
<evidence type="ECO:0000256" key="6">
    <source>
        <dbReference type="SAM" id="MobiDB-lite"/>
    </source>
</evidence>